<dbReference type="Proteomes" id="UP001155057">
    <property type="component" value="Unassembled WGS sequence"/>
</dbReference>
<organism evidence="2 3">
    <name type="scientific">Salinibacter ruber</name>
    <dbReference type="NCBI Taxonomy" id="146919"/>
    <lineage>
        <taxon>Bacteria</taxon>
        <taxon>Pseudomonadati</taxon>
        <taxon>Rhodothermota</taxon>
        <taxon>Rhodothermia</taxon>
        <taxon>Rhodothermales</taxon>
        <taxon>Salinibacteraceae</taxon>
        <taxon>Salinibacter</taxon>
    </lineage>
</organism>
<protein>
    <submittedName>
        <fullName evidence="2">Nucleic acid-binding Zn-ribbon protein</fullName>
    </submittedName>
</protein>
<feature type="region of interest" description="Disordered" evidence="1">
    <location>
        <begin position="50"/>
        <end position="74"/>
    </location>
</feature>
<dbReference type="EMBL" id="JANUAE010000015">
    <property type="protein sequence ID" value="MCS3711581.1"/>
    <property type="molecule type" value="Genomic_DNA"/>
</dbReference>
<evidence type="ECO:0000313" key="3">
    <source>
        <dbReference type="Proteomes" id="UP001155057"/>
    </source>
</evidence>
<evidence type="ECO:0000313" key="2">
    <source>
        <dbReference type="EMBL" id="MCS3711581.1"/>
    </source>
</evidence>
<evidence type="ECO:0000256" key="1">
    <source>
        <dbReference type="SAM" id="MobiDB-lite"/>
    </source>
</evidence>
<name>A0A9X2TIT9_9BACT</name>
<proteinExistence type="predicted"/>
<accession>A0A9X2TIT9</accession>
<comment type="caution">
    <text evidence="2">The sequence shown here is derived from an EMBL/GenBank/DDBJ whole genome shotgun (WGS) entry which is preliminary data.</text>
</comment>
<dbReference type="RefSeq" id="WP_259124422.1">
    <property type="nucleotide sequence ID" value="NZ_JANUAE010000015.1"/>
</dbReference>
<dbReference type="AlphaFoldDB" id="A0A9X2TIT9"/>
<gene>
    <name evidence="2" type="ORF">GGP61_003214</name>
</gene>
<reference evidence="2" key="1">
    <citation type="submission" date="2022-08" db="EMBL/GenBank/DDBJ databases">
        <title>Genomic Encyclopedia of Type Strains, Phase V (KMG-V): Genome sequencing to study the core and pangenomes of soil and plant-associated prokaryotes.</title>
        <authorList>
            <person name="Whitman W."/>
        </authorList>
    </citation>
    <scope>NUCLEOTIDE SEQUENCE</scope>
    <source>
        <strain evidence="2">SP3049</strain>
    </source>
</reference>
<feature type="compositionally biased region" description="Basic and acidic residues" evidence="1">
    <location>
        <begin position="55"/>
        <end position="65"/>
    </location>
</feature>
<sequence>MADFATVTCDDCGTEFEIEQGEVNDPCPDCDCAWVQYKGSIVKLQTQEAEGVVSDEQKENLRGLTDDFGDALNE</sequence>